<feature type="region of interest" description="Disordered" evidence="1">
    <location>
        <begin position="49"/>
        <end position="111"/>
    </location>
</feature>
<feature type="compositionally biased region" description="Low complexity" evidence="1">
    <location>
        <begin position="57"/>
        <end position="68"/>
    </location>
</feature>
<organism evidence="2 3">
    <name type="scientific">Pleurodeles waltl</name>
    <name type="common">Iberian ribbed newt</name>
    <dbReference type="NCBI Taxonomy" id="8319"/>
    <lineage>
        <taxon>Eukaryota</taxon>
        <taxon>Metazoa</taxon>
        <taxon>Chordata</taxon>
        <taxon>Craniata</taxon>
        <taxon>Vertebrata</taxon>
        <taxon>Euteleostomi</taxon>
        <taxon>Amphibia</taxon>
        <taxon>Batrachia</taxon>
        <taxon>Caudata</taxon>
        <taxon>Salamandroidea</taxon>
        <taxon>Salamandridae</taxon>
        <taxon>Pleurodelinae</taxon>
        <taxon>Pleurodeles</taxon>
    </lineage>
</organism>
<keyword evidence="3" id="KW-1185">Reference proteome</keyword>
<protein>
    <submittedName>
        <fullName evidence="2">Uncharacterized protein</fullName>
    </submittedName>
</protein>
<accession>A0AAV7MVJ0</accession>
<name>A0AAV7MVJ0_PLEWA</name>
<dbReference type="Proteomes" id="UP001066276">
    <property type="component" value="Chromosome 9"/>
</dbReference>
<feature type="compositionally biased region" description="Basic and acidic residues" evidence="1">
    <location>
        <begin position="91"/>
        <end position="108"/>
    </location>
</feature>
<evidence type="ECO:0000313" key="2">
    <source>
        <dbReference type="EMBL" id="KAJ1107791.1"/>
    </source>
</evidence>
<proteinExistence type="predicted"/>
<evidence type="ECO:0000256" key="1">
    <source>
        <dbReference type="SAM" id="MobiDB-lite"/>
    </source>
</evidence>
<evidence type="ECO:0000313" key="3">
    <source>
        <dbReference type="Proteomes" id="UP001066276"/>
    </source>
</evidence>
<comment type="caution">
    <text evidence="2">The sequence shown here is derived from an EMBL/GenBank/DDBJ whole genome shotgun (WGS) entry which is preliminary data.</text>
</comment>
<dbReference type="AlphaFoldDB" id="A0AAV7MVJ0"/>
<gene>
    <name evidence="2" type="ORF">NDU88_005180</name>
</gene>
<sequence>MPAFDRVLTQEVSWSRTLEPGAKTSRENSGCWRRGALEVRKVRNLKSRVALQGVSGGSTSRDSTGDETTCGKQKDLATATKGGWRLSPAHSENKRESSTASTPEDKSLKVFQGGNTALKTTGSGTLKGHPPQAVVGIGGLFGEVSDPAHQHEYGYNPPSPRKLKLSLVRRNLKAR</sequence>
<dbReference type="EMBL" id="JANPWB010000013">
    <property type="protein sequence ID" value="KAJ1107791.1"/>
    <property type="molecule type" value="Genomic_DNA"/>
</dbReference>
<reference evidence="2" key="1">
    <citation type="journal article" date="2022" name="bioRxiv">
        <title>Sequencing and chromosome-scale assembly of the giantPleurodeles waltlgenome.</title>
        <authorList>
            <person name="Brown T."/>
            <person name="Elewa A."/>
            <person name="Iarovenko S."/>
            <person name="Subramanian E."/>
            <person name="Araus A.J."/>
            <person name="Petzold A."/>
            <person name="Susuki M."/>
            <person name="Suzuki K.-i.T."/>
            <person name="Hayashi T."/>
            <person name="Toyoda A."/>
            <person name="Oliveira C."/>
            <person name="Osipova E."/>
            <person name="Leigh N.D."/>
            <person name="Simon A."/>
            <person name="Yun M.H."/>
        </authorList>
    </citation>
    <scope>NUCLEOTIDE SEQUENCE</scope>
    <source>
        <strain evidence="2">20211129_DDA</strain>
        <tissue evidence="2">Liver</tissue>
    </source>
</reference>